<dbReference type="PANTHER" id="PTHR46553">
    <property type="entry name" value="ADENINE NUCLEOTIDE ALPHA HYDROLASES-LIKE SUPERFAMILY PROTEIN"/>
    <property type="match status" value="1"/>
</dbReference>
<evidence type="ECO:0000256" key="1">
    <source>
        <dbReference type="ARBA" id="ARBA00008791"/>
    </source>
</evidence>
<accession>A0A5M3WSI8</accession>
<dbReference type="AlphaFoldDB" id="A0A5M3WSI8"/>
<name>A0A5M3WSI8_9ACTN</name>
<dbReference type="EMBL" id="BLAE01000013">
    <property type="protein sequence ID" value="GES09138.1"/>
    <property type="molecule type" value="Genomic_DNA"/>
</dbReference>
<dbReference type="InterPro" id="IPR006016">
    <property type="entry name" value="UspA"/>
</dbReference>
<proteinExistence type="inferred from homology"/>
<protein>
    <recommendedName>
        <fullName evidence="2">UspA domain-containing protein</fullName>
    </recommendedName>
</protein>
<keyword evidence="4" id="KW-1185">Reference proteome</keyword>
<comment type="similarity">
    <text evidence="1">Belongs to the universal stress protein A family.</text>
</comment>
<evidence type="ECO:0000313" key="3">
    <source>
        <dbReference type="EMBL" id="GES09138.1"/>
    </source>
</evidence>
<dbReference type="Gene3D" id="3.40.50.620">
    <property type="entry name" value="HUPs"/>
    <property type="match status" value="1"/>
</dbReference>
<dbReference type="PANTHER" id="PTHR46553:SF3">
    <property type="entry name" value="ADENINE NUCLEOTIDE ALPHA HYDROLASES-LIKE SUPERFAMILY PROTEIN"/>
    <property type="match status" value="1"/>
</dbReference>
<comment type="caution">
    <text evidence="3">The sequence shown here is derived from an EMBL/GenBank/DDBJ whole genome shotgun (WGS) entry which is preliminary data.</text>
</comment>
<organism evidence="3 4">
    <name type="scientific">Acrocarpospora macrocephala</name>
    <dbReference type="NCBI Taxonomy" id="150177"/>
    <lineage>
        <taxon>Bacteria</taxon>
        <taxon>Bacillati</taxon>
        <taxon>Actinomycetota</taxon>
        <taxon>Actinomycetes</taxon>
        <taxon>Streptosporangiales</taxon>
        <taxon>Streptosporangiaceae</taxon>
        <taxon>Acrocarpospora</taxon>
    </lineage>
</organism>
<dbReference type="InterPro" id="IPR006015">
    <property type="entry name" value="Universal_stress_UspA"/>
</dbReference>
<dbReference type="InterPro" id="IPR014729">
    <property type="entry name" value="Rossmann-like_a/b/a_fold"/>
</dbReference>
<dbReference type="Proteomes" id="UP000331127">
    <property type="component" value="Unassembled WGS sequence"/>
</dbReference>
<dbReference type="SUPFAM" id="SSF52402">
    <property type="entry name" value="Adenine nucleotide alpha hydrolases-like"/>
    <property type="match status" value="1"/>
</dbReference>
<evidence type="ECO:0000313" key="4">
    <source>
        <dbReference type="Proteomes" id="UP000331127"/>
    </source>
</evidence>
<sequence>MIKLAPARRAADSKERPDTNRVGVVVGVDETAGCEPALEYAFEQARLGQQMLRAVHAWQEPEHACAPWVGYDLEELGALKRDFTAGRIDVWRPKYPEITVVTDVRRGHPVDVLVEASVGADLLVVGAHGKSANSAALGSVSGGVLYRASCPVVVVRCRKEGRDND</sequence>
<reference evidence="3 4" key="1">
    <citation type="submission" date="2019-10" db="EMBL/GenBank/DDBJ databases">
        <title>Whole genome shotgun sequence of Acrocarpospora macrocephala NBRC 16266.</title>
        <authorList>
            <person name="Ichikawa N."/>
            <person name="Kimura A."/>
            <person name="Kitahashi Y."/>
            <person name="Komaki H."/>
            <person name="Oguchi A."/>
        </authorList>
    </citation>
    <scope>NUCLEOTIDE SEQUENCE [LARGE SCALE GENOMIC DNA]</scope>
    <source>
        <strain evidence="3 4">NBRC 16266</strain>
    </source>
</reference>
<dbReference type="Pfam" id="PF00582">
    <property type="entry name" value="Usp"/>
    <property type="match status" value="1"/>
</dbReference>
<evidence type="ECO:0000259" key="2">
    <source>
        <dbReference type="Pfam" id="PF00582"/>
    </source>
</evidence>
<dbReference type="PRINTS" id="PR01438">
    <property type="entry name" value="UNVRSLSTRESS"/>
</dbReference>
<gene>
    <name evidence="3" type="ORF">Amac_027340</name>
</gene>
<feature type="domain" description="UspA" evidence="2">
    <location>
        <begin position="24"/>
        <end position="156"/>
    </location>
</feature>